<sequence>MSADTMTARAVTHRTRGRRHGPITRLMSPGDLGQVLKPFVFLDLFAVESHGGPGFPPHPHSGIATVTTFLEGRMTYADSTGAAGTLAGGAVEWMRAGRGVWHTGGPVPGTGPARGFQLWLALPPEQELAEPESLYLPAEQVAAAGPARVILGAHEGVGSKVPAGMPVTLLHVRLRDGERWRFTPAAGQSLAWLALAAGRLRVAGQELERELAVFAPGEGAIEVEADGAAEFLLGAGAPNPWPLVTGYYSVHTDASALEQGERRIAELEQAPEVAALRAA</sequence>
<name>A0A1G6RSY3_9PROT</name>
<organism evidence="6 7">
    <name type="scientific">Belnapia rosea</name>
    <dbReference type="NCBI Taxonomy" id="938405"/>
    <lineage>
        <taxon>Bacteria</taxon>
        <taxon>Pseudomonadati</taxon>
        <taxon>Pseudomonadota</taxon>
        <taxon>Alphaproteobacteria</taxon>
        <taxon>Acetobacterales</taxon>
        <taxon>Roseomonadaceae</taxon>
        <taxon>Belnapia</taxon>
    </lineage>
</organism>
<dbReference type="STRING" id="938405.SAMN02927895_05091"/>
<protein>
    <submittedName>
        <fullName evidence="6">Redox-sensitive bicupin YhaK, pirin superfamily</fullName>
    </submittedName>
</protein>
<feature type="region of interest" description="Disordered" evidence="3">
    <location>
        <begin position="1"/>
        <end position="26"/>
    </location>
</feature>
<evidence type="ECO:0000259" key="4">
    <source>
        <dbReference type="Pfam" id="PF02678"/>
    </source>
</evidence>
<reference evidence="6 7" key="1">
    <citation type="submission" date="2016-10" db="EMBL/GenBank/DDBJ databases">
        <authorList>
            <person name="de Groot N.N."/>
        </authorList>
    </citation>
    <scope>NUCLEOTIDE SEQUENCE [LARGE SCALE GENOMIC DNA]</scope>
    <source>
        <strain evidence="6 7">CPCC 100156</strain>
    </source>
</reference>
<dbReference type="Proteomes" id="UP000198925">
    <property type="component" value="Unassembled WGS sequence"/>
</dbReference>
<feature type="domain" description="Quercetin 2,3-dioxygenase C-terminal cupin" evidence="5">
    <location>
        <begin position="168"/>
        <end position="233"/>
    </location>
</feature>
<keyword evidence="7" id="KW-1185">Reference proteome</keyword>
<dbReference type="PANTHER" id="PTHR13903">
    <property type="entry name" value="PIRIN-RELATED"/>
    <property type="match status" value="1"/>
</dbReference>
<evidence type="ECO:0000256" key="1">
    <source>
        <dbReference type="ARBA" id="ARBA00008416"/>
    </source>
</evidence>
<dbReference type="AlphaFoldDB" id="A0A1G6RSY3"/>
<dbReference type="InterPro" id="IPR014710">
    <property type="entry name" value="RmlC-like_jellyroll"/>
</dbReference>
<feature type="compositionally biased region" description="Basic residues" evidence="3">
    <location>
        <begin position="11"/>
        <end position="22"/>
    </location>
</feature>
<gene>
    <name evidence="6" type="ORF">SAMN04487779_1004105</name>
</gene>
<dbReference type="InterPro" id="IPR003829">
    <property type="entry name" value="Pirin_N_dom"/>
</dbReference>
<dbReference type="PIRSF" id="PIRSF006232">
    <property type="entry name" value="Pirin"/>
    <property type="match status" value="1"/>
</dbReference>
<proteinExistence type="inferred from homology"/>
<dbReference type="InterPro" id="IPR041602">
    <property type="entry name" value="Quercetinase_C"/>
</dbReference>
<dbReference type="InterPro" id="IPR012093">
    <property type="entry name" value="Pirin"/>
</dbReference>
<evidence type="ECO:0000313" key="6">
    <source>
        <dbReference type="EMBL" id="SDD07056.1"/>
    </source>
</evidence>
<dbReference type="RefSeq" id="WP_090570395.1">
    <property type="nucleotide sequence ID" value="NZ_FMXZ01000026.1"/>
</dbReference>
<dbReference type="InterPro" id="IPR011051">
    <property type="entry name" value="RmlC_Cupin_sf"/>
</dbReference>
<evidence type="ECO:0000256" key="3">
    <source>
        <dbReference type="SAM" id="MobiDB-lite"/>
    </source>
</evidence>
<accession>A0A1G6RSY3</accession>
<dbReference type="Pfam" id="PF02678">
    <property type="entry name" value="Pirin"/>
    <property type="match status" value="1"/>
</dbReference>
<evidence type="ECO:0000313" key="7">
    <source>
        <dbReference type="Proteomes" id="UP000198925"/>
    </source>
</evidence>
<evidence type="ECO:0000259" key="5">
    <source>
        <dbReference type="Pfam" id="PF17954"/>
    </source>
</evidence>
<dbReference type="OrthoDB" id="9780903at2"/>
<evidence type="ECO:0000256" key="2">
    <source>
        <dbReference type="RuleBase" id="RU003457"/>
    </source>
</evidence>
<dbReference type="PANTHER" id="PTHR13903:SF8">
    <property type="entry name" value="PIRIN"/>
    <property type="match status" value="1"/>
</dbReference>
<dbReference type="EMBL" id="FMZX01000004">
    <property type="protein sequence ID" value="SDD07056.1"/>
    <property type="molecule type" value="Genomic_DNA"/>
</dbReference>
<dbReference type="Pfam" id="PF17954">
    <property type="entry name" value="Pirin_C_2"/>
    <property type="match status" value="1"/>
</dbReference>
<comment type="similarity">
    <text evidence="1 2">Belongs to the pirin family.</text>
</comment>
<dbReference type="Gene3D" id="2.60.120.10">
    <property type="entry name" value="Jelly Rolls"/>
    <property type="match status" value="1"/>
</dbReference>
<dbReference type="SUPFAM" id="SSF51182">
    <property type="entry name" value="RmlC-like cupins"/>
    <property type="match status" value="1"/>
</dbReference>
<feature type="domain" description="Pirin N-terminal" evidence="4">
    <location>
        <begin position="32"/>
        <end position="120"/>
    </location>
</feature>